<dbReference type="Proteomes" id="UP001597011">
    <property type="component" value="Unassembled WGS sequence"/>
</dbReference>
<dbReference type="Pfam" id="PF00011">
    <property type="entry name" value="HSP20"/>
    <property type="match status" value="1"/>
</dbReference>
<feature type="domain" description="SHSP" evidence="3">
    <location>
        <begin position="27"/>
        <end position="134"/>
    </location>
</feature>
<dbReference type="CDD" id="cd06464">
    <property type="entry name" value="ACD_sHsps-like"/>
    <property type="match status" value="1"/>
</dbReference>
<comment type="similarity">
    <text evidence="1 2">Belongs to the small heat shock protein (HSP20) family.</text>
</comment>
<sequence length="134" mass="15522">MSPSVNKSKAFGYTSSVSNYDLYKSNKSKNTNTSEVRFTETNEGYYLEFQIFGYVKEDFNCFIKNNDLVLTTGRHDEACLSKTSETTTAKHRYCYPSAYFRKTFPLPKGIEKNKIFVDYKNHILSINLFKSNVL</sequence>
<evidence type="ECO:0000313" key="4">
    <source>
        <dbReference type="EMBL" id="MFD0836236.1"/>
    </source>
</evidence>
<reference evidence="5" key="1">
    <citation type="journal article" date="2019" name="Int. J. Syst. Evol. Microbiol.">
        <title>The Global Catalogue of Microorganisms (GCM) 10K type strain sequencing project: providing services to taxonomists for standard genome sequencing and annotation.</title>
        <authorList>
            <consortium name="The Broad Institute Genomics Platform"/>
            <consortium name="The Broad Institute Genome Sequencing Center for Infectious Disease"/>
            <person name="Wu L."/>
            <person name="Ma J."/>
        </authorList>
    </citation>
    <scope>NUCLEOTIDE SEQUENCE [LARGE SCALE GENOMIC DNA]</scope>
    <source>
        <strain evidence="5">CCUG 60529</strain>
    </source>
</reference>
<dbReference type="SUPFAM" id="SSF49764">
    <property type="entry name" value="HSP20-like chaperones"/>
    <property type="match status" value="1"/>
</dbReference>
<accession>A0ABW3BT41</accession>
<evidence type="ECO:0000259" key="3">
    <source>
        <dbReference type="PROSITE" id="PS01031"/>
    </source>
</evidence>
<name>A0ABW3BT41_9FLAO</name>
<dbReference type="Gene3D" id="2.60.40.790">
    <property type="match status" value="1"/>
</dbReference>
<evidence type="ECO:0000256" key="1">
    <source>
        <dbReference type="PROSITE-ProRule" id="PRU00285"/>
    </source>
</evidence>
<comment type="caution">
    <text evidence="4">The sequence shown here is derived from an EMBL/GenBank/DDBJ whole genome shotgun (WGS) entry which is preliminary data.</text>
</comment>
<keyword evidence="5" id="KW-1185">Reference proteome</keyword>
<evidence type="ECO:0000256" key="2">
    <source>
        <dbReference type="RuleBase" id="RU003616"/>
    </source>
</evidence>
<dbReference type="EMBL" id="JBHTIB010000012">
    <property type="protein sequence ID" value="MFD0836236.1"/>
    <property type="molecule type" value="Genomic_DNA"/>
</dbReference>
<dbReference type="RefSeq" id="WP_379942127.1">
    <property type="nucleotide sequence ID" value="NZ_JBHTIB010000012.1"/>
</dbReference>
<organism evidence="4 5">
    <name type="scientific">Mariniflexile aquimaris</name>
    <dbReference type="NCBI Taxonomy" id="881009"/>
    <lineage>
        <taxon>Bacteria</taxon>
        <taxon>Pseudomonadati</taxon>
        <taxon>Bacteroidota</taxon>
        <taxon>Flavobacteriia</taxon>
        <taxon>Flavobacteriales</taxon>
        <taxon>Flavobacteriaceae</taxon>
        <taxon>Mariniflexile</taxon>
    </lineage>
</organism>
<dbReference type="InterPro" id="IPR002068">
    <property type="entry name" value="A-crystallin/Hsp20_dom"/>
</dbReference>
<proteinExistence type="inferred from homology"/>
<evidence type="ECO:0000313" key="5">
    <source>
        <dbReference type="Proteomes" id="UP001597011"/>
    </source>
</evidence>
<gene>
    <name evidence="4" type="ORF">ACFQ0I_10700</name>
</gene>
<dbReference type="InterPro" id="IPR008978">
    <property type="entry name" value="HSP20-like_chaperone"/>
</dbReference>
<dbReference type="PROSITE" id="PS01031">
    <property type="entry name" value="SHSP"/>
    <property type="match status" value="1"/>
</dbReference>
<protein>
    <submittedName>
        <fullName evidence="4">Hsp20/alpha crystallin family protein</fullName>
    </submittedName>
</protein>